<reference evidence="1 3" key="1">
    <citation type="journal article" date="2014" name="BMC Genomics">
        <title>Genome sequence of Anopheles sinensis provides insight into genetics basis of mosquito competence for malaria parasites.</title>
        <authorList>
            <person name="Zhou D."/>
            <person name="Zhang D."/>
            <person name="Ding G."/>
            <person name="Shi L."/>
            <person name="Hou Q."/>
            <person name="Ye Y."/>
            <person name="Xu Y."/>
            <person name="Zhou H."/>
            <person name="Xiong C."/>
            <person name="Li S."/>
            <person name="Yu J."/>
            <person name="Hong S."/>
            <person name="Yu X."/>
            <person name="Zou P."/>
            <person name="Chen C."/>
            <person name="Chang X."/>
            <person name="Wang W."/>
            <person name="Lv Y."/>
            <person name="Sun Y."/>
            <person name="Ma L."/>
            <person name="Shen B."/>
            <person name="Zhu C."/>
        </authorList>
    </citation>
    <scope>NUCLEOTIDE SEQUENCE [LARGE SCALE GENOMIC DNA]</scope>
</reference>
<sequence length="95" mass="10677">MQEISIDQRIVTDMYDDALRRLTNTPEVDGSMVRPICLPLSGVPVYANHRMSVSKTSHLLSKAESPVVLSEENHCSQSYKLCICRETVHTNCVVE</sequence>
<evidence type="ECO:0000313" key="3">
    <source>
        <dbReference type="Proteomes" id="UP000030765"/>
    </source>
</evidence>
<protein>
    <submittedName>
        <fullName evidence="1 2">Clipb17</fullName>
    </submittedName>
</protein>
<dbReference type="SUPFAM" id="SSF50494">
    <property type="entry name" value="Trypsin-like serine proteases"/>
    <property type="match status" value="1"/>
</dbReference>
<gene>
    <name evidence="1" type="ORF">ZHAS_00004393</name>
</gene>
<keyword evidence="3" id="KW-1185">Reference proteome</keyword>
<dbReference type="InterPro" id="IPR009003">
    <property type="entry name" value="Peptidase_S1_PA"/>
</dbReference>
<dbReference type="AlphaFoldDB" id="A0A084VGU0"/>
<proteinExistence type="predicted"/>
<organism evidence="1">
    <name type="scientific">Anopheles sinensis</name>
    <name type="common">Mosquito</name>
    <dbReference type="NCBI Taxonomy" id="74873"/>
    <lineage>
        <taxon>Eukaryota</taxon>
        <taxon>Metazoa</taxon>
        <taxon>Ecdysozoa</taxon>
        <taxon>Arthropoda</taxon>
        <taxon>Hexapoda</taxon>
        <taxon>Insecta</taxon>
        <taxon>Pterygota</taxon>
        <taxon>Neoptera</taxon>
        <taxon>Endopterygota</taxon>
        <taxon>Diptera</taxon>
        <taxon>Nematocera</taxon>
        <taxon>Culicoidea</taxon>
        <taxon>Culicidae</taxon>
        <taxon>Anophelinae</taxon>
        <taxon>Anopheles</taxon>
    </lineage>
</organism>
<dbReference type="Proteomes" id="UP000030765">
    <property type="component" value="Unassembled WGS sequence"/>
</dbReference>
<evidence type="ECO:0000313" key="2">
    <source>
        <dbReference type="EnsemblMetazoa" id="ASIC004393-PA"/>
    </source>
</evidence>
<dbReference type="EnsemblMetazoa" id="ASIC004393-RA">
    <property type="protein sequence ID" value="ASIC004393-PA"/>
    <property type="gene ID" value="ASIC004393"/>
</dbReference>
<evidence type="ECO:0000313" key="1">
    <source>
        <dbReference type="EMBL" id="KFB37184.1"/>
    </source>
</evidence>
<name>A0A084VGU0_ANOSI</name>
<reference evidence="2" key="2">
    <citation type="submission" date="2020-05" db="UniProtKB">
        <authorList>
            <consortium name="EnsemblMetazoa"/>
        </authorList>
    </citation>
    <scope>IDENTIFICATION</scope>
</reference>
<dbReference type="EMBL" id="ATLV01013091">
    <property type="status" value="NOT_ANNOTATED_CDS"/>
    <property type="molecule type" value="Genomic_DNA"/>
</dbReference>
<accession>A0A084VGU0</accession>
<dbReference type="EMBL" id="KE524839">
    <property type="protein sequence ID" value="KFB37184.1"/>
    <property type="molecule type" value="Genomic_DNA"/>
</dbReference>
<dbReference type="VEuPathDB" id="VectorBase:ASIC004393"/>